<keyword evidence="6" id="KW-1185">Reference proteome</keyword>
<organism evidence="5 6">
    <name type="scientific">Aeromicrobium endophyticum</name>
    <dbReference type="NCBI Taxonomy" id="2292704"/>
    <lineage>
        <taxon>Bacteria</taxon>
        <taxon>Bacillati</taxon>
        <taxon>Actinomycetota</taxon>
        <taxon>Actinomycetes</taxon>
        <taxon>Propionibacteriales</taxon>
        <taxon>Nocardioidaceae</taxon>
        <taxon>Aeromicrobium</taxon>
    </lineage>
</organism>
<dbReference type="InterPro" id="IPR002577">
    <property type="entry name" value="HTH_HxlR"/>
</dbReference>
<evidence type="ECO:0000256" key="2">
    <source>
        <dbReference type="ARBA" id="ARBA00023125"/>
    </source>
</evidence>
<keyword evidence="3" id="KW-0804">Transcription</keyword>
<dbReference type="SUPFAM" id="SSF46785">
    <property type="entry name" value="Winged helix' DNA-binding domain"/>
    <property type="match status" value="2"/>
</dbReference>
<sequence length="313" mass="34296">MRCAAGAPAGCTTLSGVTETASPLGRALVLLGDMWTVRLVRAIFTEQRRFQDLRDSLNISDPVLSRRLRGLVDDGILRTRAYQSNPPRHEYLLTDAGIDLWRVMIALWAWDRTWAGPHHANASLRLRHHTCGQSTRPVFGCGRCGAIGLTARDVKGSVDDRLLLDVVSRRSRRSPAMSSPIDASGVLGDRWSTMILSDALMGSRRFGEFQSHLQISPVTLTHRLELFVGTGMLSRESVSVGGKRQEYRLTPKGIDFFSVTATINSWAGTWLSADGQSGLSLVHSACGAELEPRFTCNSCNGALARREISFEGA</sequence>
<dbReference type="Proteomes" id="UP000265581">
    <property type="component" value="Unassembled WGS sequence"/>
</dbReference>
<gene>
    <name evidence="5" type="ORF">DX116_03690</name>
</gene>
<dbReference type="AlphaFoldDB" id="A0A371P9U8"/>
<evidence type="ECO:0000256" key="1">
    <source>
        <dbReference type="ARBA" id="ARBA00023015"/>
    </source>
</evidence>
<dbReference type="Gene3D" id="1.10.10.10">
    <property type="entry name" value="Winged helix-like DNA-binding domain superfamily/Winged helix DNA-binding domain"/>
    <property type="match status" value="2"/>
</dbReference>
<dbReference type="EMBL" id="QUBR01000001">
    <property type="protein sequence ID" value="REK72717.1"/>
    <property type="molecule type" value="Genomic_DNA"/>
</dbReference>
<dbReference type="InterPro" id="IPR036390">
    <property type="entry name" value="WH_DNA-bd_sf"/>
</dbReference>
<dbReference type="OrthoDB" id="9792527at2"/>
<dbReference type="InterPro" id="IPR036388">
    <property type="entry name" value="WH-like_DNA-bd_sf"/>
</dbReference>
<evidence type="ECO:0000256" key="3">
    <source>
        <dbReference type="ARBA" id="ARBA00023163"/>
    </source>
</evidence>
<protein>
    <submittedName>
        <fullName evidence="5">Transcriptional regulator</fullName>
    </submittedName>
</protein>
<evidence type="ECO:0000313" key="6">
    <source>
        <dbReference type="Proteomes" id="UP000265581"/>
    </source>
</evidence>
<reference evidence="5 6" key="1">
    <citation type="submission" date="2018-08" db="EMBL/GenBank/DDBJ databases">
        <title>Aeromicrobium sp. M2KJ-4, whole genome shotgun sequence.</title>
        <authorList>
            <person name="Tuo L."/>
        </authorList>
    </citation>
    <scope>NUCLEOTIDE SEQUENCE [LARGE SCALE GENOMIC DNA]</scope>
    <source>
        <strain evidence="5 6">M2KJ-4</strain>
    </source>
</reference>
<keyword evidence="2" id="KW-0238">DNA-binding</keyword>
<dbReference type="Pfam" id="PF01638">
    <property type="entry name" value="HxlR"/>
    <property type="match status" value="2"/>
</dbReference>
<evidence type="ECO:0000313" key="5">
    <source>
        <dbReference type="EMBL" id="REK72717.1"/>
    </source>
</evidence>
<feature type="domain" description="HTH hxlR-type" evidence="4">
    <location>
        <begin position="22"/>
        <end position="119"/>
    </location>
</feature>
<feature type="domain" description="HTH hxlR-type" evidence="4">
    <location>
        <begin position="174"/>
        <end position="275"/>
    </location>
</feature>
<comment type="caution">
    <text evidence="5">The sequence shown here is derived from an EMBL/GenBank/DDBJ whole genome shotgun (WGS) entry which is preliminary data.</text>
</comment>
<dbReference type="PANTHER" id="PTHR33204:SF18">
    <property type="entry name" value="TRANSCRIPTIONAL REGULATORY PROTEIN"/>
    <property type="match status" value="1"/>
</dbReference>
<evidence type="ECO:0000259" key="4">
    <source>
        <dbReference type="PROSITE" id="PS51118"/>
    </source>
</evidence>
<name>A0A371P9U8_9ACTN</name>
<dbReference type="GO" id="GO:0003677">
    <property type="term" value="F:DNA binding"/>
    <property type="evidence" value="ECO:0007669"/>
    <property type="project" value="UniProtKB-KW"/>
</dbReference>
<proteinExistence type="predicted"/>
<keyword evidence="1" id="KW-0805">Transcription regulation</keyword>
<dbReference type="PROSITE" id="PS51118">
    <property type="entry name" value="HTH_HXLR"/>
    <property type="match status" value="2"/>
</dbReference>
<dbReference type="PANTHER" id="PTHR33204">
    <property type="entry name" value="TRANSCRIPTIONAL REGULATOR, MARR FAMILY"/>
    <property type="match status" value="1"/>
</dbReference>
<accession>A0A371P9U8</accession>